<dbReference type="PANTHER" id="PTHR10183:SF379">
    <property type="entry name" value="CALPAIN-5"/>
    <property type="match status" value="1"/>
</dbReference>
<keyword evidence="9" id="KW-1185">Reference proteome</keyword>
<accession>A0A7R9GHZ1</accession>
<dbReference type="Pfam" id="PF00648">
    <property type="entry name" value="Peptidase_C2"/>
    <property type="match status" value="2"/>
</dbReference>
<evidence type="ECO:0000256" key="3">
    <source>
        <dbReference type="ARBA" id="ARBA00022801"/>
    </source>
</evidence>
<dbReference type="Pfam" id="PF01067">
    <property type="entry name" value="Calpain_III"/>
    <property type="match status" value="1"/>
</dbReference>
<dbReference type="AlphaFoldDB" id="A0A7R9GHZ1"/>
<evidence type="ECO:0000313" key="9">
    <source>
        <dbReference type="Proteomes" id="UP000678499"/>
    </source>
</evidence>
<dbReference type="PANTHER" id="PTHR10183">
    <property type="entry name" value="CALPAIN"/>
    <property type="match status" value="1"/>
</dbReference>
<dbReference type="PROSITE" id="PS00139">
    <property type="entry name" value="THIOL_PROTEASE_CYS"/>
    <property type="match status" value="1"/>
</dbReference>
<evidence type="ECO:0000256" key="4">
    <source>
        <dbReference type="ARBA" id="ARBA00022807"/>
    </source>
</evidence>
<dbReference type="EMBL" id="OA887139">
    <property type="protein sequence ID" value="CAD7283256.1"/>
    <property type="molecule type" value="Genomic_DNA"/>
</dbReference>
<keyword evidence="3" id="KW-0378">Hydrolase</keyword>
<dbReference type="InterPro" id="IPR022682">
    <property type="entry name" value="Calpain_domain_III"/>
</dbReference>
<organism evidence="8">
    <name type="scientific">Notodromas monacha</name>
    <dbReference type="NCBI Taxonomy" id="399045"/>
    <lineage>
        <taxon>Eukaryota</taxon>
        <taxon>Metazoa</taxon>
        <taxon>Ecdysozoa</taxon>
        <taxon>Arthropoda</taxon>
        <taxon>Crustacea</taxon>
        <taxon>Oligostraca</taxon>
        <taxon>Ostracoda</taxon>
        <taxon>Podocopa</taxon>
        <taxon>Podocopida</taxon>
        <taxon>Cypridocopina</taxon>
        <taxon>Cypridoidea</taxon>
        <taxon>Cyprididae</taxon>
        <taxon>Notodromas</taxon>
    </lineage>
</organism>
<comment type="caution">
    <text evidence="5">Lacks conserved residue(s) required for the propagation of feature annotation.</text>
</comment>
<keyword evidence="4" id="KW-0788">Thiol protease</keyword>
<dbReference type="Proteomes" id="UP000678499">
    <property type="component" value="Unassembled WGS sequence"/>
</dbReference>
<dbReference type="GO" id="GO:0004198">
    <property type="term" value="F:calcium-dependent cysteine-type endopeptidase activity"/>
    <property type="evidence" value="ECO:0007669"/>
    <property type="project" value="InterPro"/>
</dbReference>
<dbReference type="SUPFAM" id="SSF49758">
    <property type="entry name" value="Calpain large subunit, middle domain (domain III)"/>
    <property type="match status" value="1"/>
</dbReference>
<keyword evidence="2" id="KW-0645">Protease</keyword>
<sequence length="653" mass="72938">MGNGMIAASISSDALPTSDEPIVRDSSNEFDSDDYDGSITFYLWLHGSWTPVLIDDRLPYLNYDSGGGRLLFSSGTDPDEFWLPLLEKAFAKVYGSYEALEGAQEIDVLVELTGGIAMKSQLGEILSSSDSNAERDFFKRNYMWFLHGALLICHRDRGGKRIENGLIDKCSYTVTNMAYVSTRGSKEPFRLLRIKAPWNTSMEWDGRWRDTDEQSWSMVSDETKARIGYEKHPTDGEFWMCCSDFCEEFSAITISLEPGEWKGKSAAGYKFKENKIFPCFGNPQFLLTVTEADDDDEEGNSTLMIGLMQKRRKDNIVKYFNAAFYVYKLKAKSAQCPFGSTFTMGCGSSAEVVPPDAKDNLEEDPEDGLFKDSDFPADISAICYSEDGRKKYEALKIVWKRPPELRESPCLMVEGVCSTDIVQGELGDCWFLSACAAVARESSIVTAVFREHAADPHACKNSSGILGLQFWRYGTWEPVTIDDRLPCIVNEDGKTYKLLFARCGNPDEFWLPMIEKAYAKYFGLLCWCLISASHQVLGRCGVQDGAFVCSNVCDEDVLDSEAFRFGVDFVGRVLDLNCVRFYGLSSVRLYARTRCVGKITPAIRRVVSPWELCGGAADKDPAEVFRTRTSTLLTGTMTVSGTLPGQKVEVSTT</sequence>
<feature type="region of interest" description="Disordered" evidence="6">
    <location>
        <begin position="8"/>
        <end position="29"/>
    </location>
</feature>
<protein>
    <recommendedName>
        <fullName evidence="7">Calpain catalytic domain-containing protein</fullName>
    </recommendedName>
</protein>
<dbReference type="InterPro" id="IPR036213">
    <property type="entry name" value="Calpain_III_sf"/>
</dbReference>
<evidence type="ECO:0000256" key="2">
    <source>
        <dbReference type="ARBA" id="ARBA00022670"/>
    </source>
</evidence>
<dbReference type="InterPro" id="IPR000169">
    <property type="entry name" value="Pept_cys_AS"/>
</dbReference>
<evidence type="ECO:0000259" key="7">
    <source>
        <dbReference type="PROSITE" id="PS50203"/>
    </source>
</evidence>
<dbReference type="SUPFAM" id="SSF54001">
    <property type="entry name" value="Cysteine proteinases"/>
    <property type="match status" value="2"/>
</dbReference>
<dbReference type="InterPro" id="IPR038765">
    <property type="entry name" value="Papain-like_cys_pep_sf"/>
</dbReference>
<dbReference type="InterPro" id="IPR001300">
    <property type="entry name" value="Peptidase_C2_calpain_cat"/>
</dbReference>
<proteinExistence type="inferred from homology"/>
<reference evidence="8" key="1">
    <citation type="submission" date="2020-11" db="EMBL/GenBank/DDBJ databases">
        <authorList>
            <person name="Tran Van P."/>
        </authorList>
    </citation>
    <scope>NUCLEOTIDE SEQUENCE</scope>
</reference>
<feature type="domain" description="Calpain catalytic" evidence="7">
    <location>
        <begin position="1"/>
        <end position="254"/>
    </location>
</feature>
<feature type="non-terminal residue" evidence="8">
    <location>
        <position position="1"/>
    </location>
</feature>
<dbReference type="PROSITE" id="PS50203">
    <property type="entry name" value="CALPAIN_CAT"/>
    <property type="match status" value="2"/>
</dbReference>
<comment type="similarity">
    <text evidence="1">Belongs to the peptidase C2 family.</text>
</comment>
<dbReference type="GO" id="GO:0005737">
    <property type="term" value="C:cytoplasm"/>
    <property type="evidence" value="ECO:0007669"/>
    <property type="project" value="TreeGrafter"/>
</dbReference>
<dbReference type="InterPro" id="IPR022684">
    <property type="entry name" value="Calpain_cysteine_protease"/>
</dbReference>
<name>A0A7R9GHZ1_9CRUS</name>
<dbReference type="OrthoDB" id="424753at2759"/>
<dbReference type="SMART" id="SM00230">
    <property type="entry name" value="CysPc"/>
    <property type="match status" value="1"/>
</dbReference>
<dbReference type="Gene3D" id="2.60.120.380">
    <property type="match status" value="1"/>
</dbReference>
<evidence type="ECO:0000256" key="5">
    <source>
        <dbReference type="PROSITE-ProRule" id="PRU00239"/>
    </source>
</evidence>
<dbReference type="GO" id="GO:0006508">
    <property type="term" value="P:proteolysis"/>
    <property type="evidence" value="ECO:0007669"/>
    <property type="project" value="UniProtKB-KW"/>
</dbReference>
<evidence type="ECO:0000256" key="6">
    <source>
        <dbReference type="SAM" id="MobiDB-lite"/>
    </source>
</evidence>
<dbReference type="PRINTS" id="PR00704">
    <property type="entry name" value="CALPAIN"/>
</dbReference>
<evidence type="ECO:0000313" key="8">
    <source>
        <dbReference type="EMBL" id="CAD7283256.1"/>
    </source>
</evidence>
<dbReference type="Gene3D" id="3.90.70.10">
    <property type="entry name" value="Cysteine proteinases"/>
    <property type="match status" value="1"/>
</dbReference>
<dbReference type="EMBL" id="CAJPEX010005102">
    <property type="protein sequence ID" value="CAG0923408.1"/>
    <property type="molecule type" value="Genomic_DNA"/>
</dbReference>
<gene>
    <name evidence="8" type="ORF">NMOB1V02_LOCUS10872</name>
</gene>
<feature type="domain" description="Calpain catalytic" evidence="7">
    <location>
        <begin position="369"/>
        <end position="523"/>
    </location>
</feature>
<evidence type="ECO:0000256" key="1">
    <source>
        <dbReference type="ARBA" id="ARBA00007623"/>
    </source>
</evidence>